<gene>
    <name evidence="2" type="ORF">RFULGI_LOCUS18634</name>
</gene>
<keyword evidence="3" id="KW-1185">Reference proteome</keyword>
<evidence type="ECO:0000256" key="1">
    <source>
        <dbReference type="SAM" id="MobiDB-lite"/>
    </source>
</evidence>
<evidence type="ECO:0000313" key="3">
    <source>
        <dbReference type="Proteomes" id="UP000789396"/>
    </source>
</evidence>
<feature type="region of interest" description="Disordered" evidence="1">
    <location>
        <begin position="32"/>
        <end position="51"/>
    </location>
</feature>
<name>A0A9N9K3A0_9GLOM</name>
<protein>
    <submittedName>
        <fullName evidence="2">10061_t:CDS:1</fullName>
    </submittedName>
</protein>
<dbReference type="AlphaFoldDB" id="A0A9N9K3A0"/>
<feature type="non-terminal residue" evidence="2">
    <location>
        <position position="70"/>
    </location>
</feature>
<organism evidence="2 3">
    <name type="scientific">Racocetra fulgida</name>
    <dbReference type="NCBI Taxonomy" id="60492"/>
    <lineage>
        <taxon>Eukaryota</taxon>
        <taxon>Fungi</taxon>
        <taxon>Fungi incertae sedis</taxon>
        <taxon>Mucoromycota</taxon>
        <taxon>Glomeromycotina</taxon>
        <taxon>Glomeromycetes</taxon>
        <taxon>Diversisporales</taxon>
        <taxon>Gigasporaceae</taxon>
        <taxon>Racocetra</taxon>
    </lineage>
</organism>
<dbReference type="Proteomes" id="UP000789396">
    <property type="component" value="Unassembled WGS sequence"/>
</dbReference>
<dbReference type="EMBL" id="CAJVPZ010083288">
    <property type="protein sequence ID" value="CAG8809829.1"/>
    <property type="molecule type" value="Genomic_DNA"/>
</dbReference>
<evidence type="ECO:0000313" key="2">
    <source>
        <dbReference type="EMBL" id="CAG8809829.1"/>
    </source>
</evidence>
<reference evidence="2" key="1">
    <citation type="submission" date="2021-06" db="EMBL/GenBank/DDBJ databases">
        <authorList>
            <person name="Kallberg Y."/>
            <person name="Tangrot J."/>
            <person name="Rosling A."/>
        </authorList>
    </citation>
    <scope>NUCLEOTIDE SEQUENCE</scope>
    <source>
        <strain evidence="2">IN212</strain>
    </source>
</reference>
<dbReference type="OrthoDB" id="10045676at2759"/>
<comment type="caution">
    <text evidence="2">The sequence shown here is derived from an EMBL/GenBank/DDBJ whole genome shotgun (WGS) entry which is preliminary data.</text>
</comment>
<sequence length="70" mass="8144">IDLKNELKQLKQEFNKRKQEINKHIQEINKRKRELETKGLEPPSISVQASKQSHTDAILHAYHKTNPSAS</sequence>
<accession>A0A9N9K3A0</accession>
<feature type="non-terminal residue" evidence="2">
    <location>
        <position position="1"/>
    </location>
</feature>
<proteinExistence type="predicted"/>